<accession>A0A1D8PI66</accession>
<evidence type="ECO:0000313" key="5">
    <source>
        <dbReference type="EMBL" id="AOW27782.1"/>
    </source>
</evidence>
<keyword evidence="6" id="KW-1185">Reference proteome</keyword>
<dbReference type="InParanoid" id="A0A1D8PI66"/>
<dbReference type="EMBL" id="CP017624">
    <property type="protein sequence ID" value="AOW27782.1"/>
    <property type="molecule type" value="Genomic_DNA"/>
</dbReference>
<evidence type="ECO:0000259" key="3">
    <source>
        <dbReference type="PROSITE" id="PS51140"/>
    </source>
</evidence>
<proteinExistence type="predicted"/>
<dbReference type="KEGG" id="cal:CAALFM_C207860WA"/>
<sequence>MNDTEDTIYIPIPHYPPFKLRSSLIDKDPVIWVHLLEAYIHLMTVLLDPETPKLNVKSQQQLQLFLKIFLFETCEEETKIFSLGAINPDIKKNTSILNAYVFQLIKKYSFVKLNLTGEAIWNFTKIHAPKNISTVRGLIDGTFKSEFNDNKKSGNISSISPVQKHLDLIVTNGKFTKTEDLVILSMLLGQNTTRTSTFSMGSNKSINKKRNRSLPFAENFVNVQWIELLEKGYANGKSVNADIIKDIMIISIISLSAEKLATLTMNLGITSIAAFNVCPLFSSIIISEPYKELIPNLEKKLPFLRNIDIDDDNGYEDDDLDGYEDNIEGISILVDLWPNMTERKAKIILKQHNGDVEHVTNLLLENPELIDKIEMPKKTNNGTASTSNNTKTFTGSYKIFSGKKKGSLNNNTKLNAPSADLKKKTLESALRLMYQSDEDEPDDTYDDQEKTTGV</sequence>
<reference evidence="5 6" key="2">
    <citation type="journal article" date="2007" name="Genome Biol.">
        <title>Assembly of the Candida albicans genome into sixteen supercontigs aligned on the eight chromosomes.</title>
        <authorList>
            <person name="van het Hoog M."/>
            <person name="Rast T.J."/>
            <person name="Martchenko M."/>
            <person name="Grindle S."/>
            <person name="Dignard D."/>
            <person name="Hogues H."/>
            <person name="Cuomo C."/>
            <person name="Berriman M."/>
            <person name="Scherer S."/>
            <person name="Magee B.B."/>
            <person name="Whiteway M."/>
            <person name="Chibana H."/>
            <person name="Nantel A."/>
            <person name="Magee P.T."/>
        </authorList>
    </citation>
    <scope>GENOME REANNOTATION</scope>
    <source>
        <strain evidence="6">SC5314 / ATCC MYA-2876</strain>
    </source>
</reference>
<dbReference type="PROSITE" id="PS51140">
    <property type="entry name" value="CUE"/>
    <property type="match status" value="1"/>
</dbReference>
<dbReference type="eggNOG" id="ENOG502RV3A">
    <property type="taxonomic scope" value="Eukaryota"/>
</dbReference>
<dbReference type="AlphaFoldDB" id="A0A1D8PI66"/>
<reference evidence="5 6" key="3">
    <citation type="journal article" date="2013" name="Genome Biol.">
        <title>Assembly of a phased diploid Candida albicans genome facilitates allele-specific measurements and provides a simple model for repeat and indel structure.</title>
        <authorList>
            <person name="Muzzey D."/>
            <person name="Schwartz K."/>
            <person name="Weissman J.S."/>
            <person name="Sherlock G."/>
        </authorList>
    </citation>
    <scope>NUCLEOTIDE SEQUENCE [LARGE SCALE GENOMIC DNA]</scope>
    <source>
        <strain evidence="6">SC5314 / ATCC MYA-2876</strain>
    </source>
</reference>
<dbReference type="VEuPathDB" id="FungiDB:C2_07860W_A"/>
<evidence type="ECO:0000256" key="1">
    <source>
        <dbReference type="ARBA" id="ARBA00022786"/>
    </source>
</evidence>
<dbReference type="GeneID" id="3642320"/>
<dbReference type="GO" id="GO:0043130">
    <property type="term" value="F:ubiquitin binding"/>
    <property type="evidence" value="ECO:0007669"/>
    <property type="project" value="InterPro"/>
</dbReference>
<feature type="region of interest" description="Disordered" evidence="2">
    <location>
        <begin position="432"/>
        <end position="454"/>
    </location>
</feature>
<name>A0A1D8PI66_CANAL</name>
<dbReference type="InterPro" id="IPR041808">
    <property type="entry name" value="Cue3_CUE"/>
</dbReference>
<protein>
    <recommendedName>
        <fullName evidence="3">CUE domain-containing protein</fullName>
    </recommendedName>
</protein>
<organism evidence="5 6">
    <name type="scientific">Candida albicans (strain SC5314 / ATCC MYA-2876)</name>
    <name type="common">Yeast</name>
    <dbReference type="NCBI Taxonomy" id="237561"/>
    <lineage>
        <taxon>Eukaryota</taxon>
        <taxon>Fungi</taxon>
        <taxon>Dikarya</taxon>
        <taxon>Ascomycota</taxon>
        <taxon>Saccharomycotina</taxon>
        <taxon>Pichiomycetes</taxon>
        <taxon>Debaryomycetaceae</taxon>
        <taxon>Candida/Lodderomyces clade</taxon>
        <taxon>Candida</taxon>
    </lineage>
</organism>
<evidence type="ECO:0000313" key="6">
    <source>
        <dbReference type="Proteomes" id="UP000000559"/>
    </source>
</evidence>
<feature type="domain" description="CUE" evidence="3">
    <location>
        <begin position="325"/>
        <end position="368"/>
    </location>
</feature>
<evidence type="ECO:0000256" key="2">
    <source>
        <dbReference type="SAM" id="MobiDB-lite"/>
    </source>
</evidence>
<keyword evidence="1" id="KW-0833">Ubl conjugation pathway</keyword>
<dbReference type="OrthoDB" id="5577209at2759"/>
<gene>
    <name evidence="5" type="ordered locus">CAALFM_C207860WA</name>
    <name evidence="4" type="ordered locus">orf19.9742</name>
</gene>
<dbReference type="SMR" id="A0A1D8PI66"/>
<dbReference type="CDD" id="cd14373">
    <property type="entry name" value="CUE_Cue3p_like"/>
    <property type="match status" value="1"/>
</dbReference>
<dbReference type="SMART" id="SM00546">
    <property type="entry name" value="CUE"/>
    <property type="match status" value="1"/>
</dbReference>
<dbReference type="RefSeq" id="XP_716036.2">
    <property type="nucleotide sequence ID" value="XM_710943.2"/>
</dbReference>
<dbReference type="FunCoup" id="A0A1D8PI66">
    <property type="interactions" value="23"/>
</dbReference>
<dbReference type="STRING" id="237561.A0A1D8PI66"/>
<dbReference type="CGD" id="CAL0000194330">
    <property type="gene designation" value="orf19.9742"/>
</dbReference>
<reference evidence="5 6" key="1">
    <citation type="journal article" date="2004" name="Proc. Natl. Acad. Sci. U.S.A.">
        <title>The diploid genome sequence of Candida albicans.</title>
        <authorList>
            <person name="Jones T."/>
            <person name="Federspiel N.A."/>
            <person name="Chibana H."/>
            <person name="Dungan J."/>
            <person name="Kalman S."/>
            <person name="Magee B.B."/>
            <person name="Newport G."/>
            <person name="Thorstenson Y.R."/>
            <person name="Agabian N."/>
            <person name="Magee P.T."/>
            <person name="Davis R.W."/>
            <person name="Scherer S."/>
        </authorList>
    </citation>
    <scope>NUCLEOTIDE SEQUENCE [LARGE SCALE GENOMIC DNA]</scope>
    <source>
        <strain evidence="6">SC5314 / ATCC MYA-2876</strain>
    </source>
</reference>
<feature type="compositionally biased region" description="Acidic residues" evidence="2">
    <location>
        <begin position="436"/>
        <end position="446"/>
    </location>
</feature>
<dbReference type="Proteomes" id="UP000000559">
    <property type="component" value="Chromosome 2"/>
</dbReference>
<evidence type="ECO:0000313" key="4">
    <source>
        <dbReference type="CGD" id="CAL0000194330"/>
    </source>
</evidence>
<dbReference type="InterPro" id="IPR003892">
    <property type="entry name" value="CUE"/>
</dbReference>